<evidence type="ECO:0000259" key="10">
    <source>
        <dbReference type="PROSITE" id="PS00498"/>
    </source>
</evidence>
<protein>
    <recommendedName>
        <fullName evidence="10">Tyrosinase copper-binding domain-containing protein</fullName>
    </recommendedName>
</protein>
<dbReference type="PROSITE" id="PS00210">
    <property type="entry name" value="HEMOCYANIN_2"/>
    <property type="match status" value="1"/>
</dbReference>
<evidence type="ECO:0000256" key="9">
    <source>
        <dbReference type="ARBA" id="ARBA00023157"/>
    </source>
</evidence>
<comment type="similarity">
    <text evidence="3">Belongs to the tyrosinase family.</text>
</comment>
<dbReference type="PANTHER" id="PTHR11511:SF4">
    <property type="entry name" value="PHENOLOXIDASE 2-RELATED"/>
    <property type="match status" value="1"/>
</dbReference>
<dbReference type="Gene3D" id="2.60.40.1520">
    <property type="entry name" value="Hemocyanin, C-terminal domain"/>
    <property type="match status" value="1"/>
</dbReference>
<dbReference type="Pfam" id="PF03723">
    <property type="entry name" value="Hemocyanin_C"/>
    <property type="match status" value="1"/>
</dbReference>
<dbReference type="GO" id="GO:0046872">
    <property type="term" value="F:metal ion binding"/>
    <property type="evidence" value="ECO:0007669"/>
    <property type="project" value="UniProtKB-KW"/>
</dbReference>
<evidence type="ECO:0000256" key="6">
    <source>
        <dbReference type="ARBA" id="ARBA00023002"/>
    </source>
</evidence>
<keyword evidence="9" id="KW-1015">Disulfide bond</keyword>
<evidence type="ECO:0000256" key="7">
    <source>
        <dbReference type="ARBA" id="ARBA00023008"/>
    </source>
</evidence>
<dbReference type="InterPro" id="IPR013788">
    <property type="entry name" value="Hemocyanin/hexamerin"/>
</dbReference>
<dbReference type="GO" id="GO:0006582">
    <property type="term" value="P:melanin metabolic process"/>
    <property type="evidence" value="ECO:0007669"/>
    <property type="project" value="UniProtKB-ARBA"/>
</dbReference>
<evidence type="ECO:0000256" key="3">
    <source>
        <dbReference type="ARBA" id="ARBA00009928"/>
    </source>
</evidence>
<reference evidence="11 12" key="1">
    <citation type="journal article" date="2024" name="bioRxiv">
        <title>A reference genome for Trichogramma kaykai: A tiny desert-dwelling parasitoid wasp with competing sex-ratio distorters.</title>
        <authorList>
            <person name="Culotta J."/>
            <person name="Lindsey A.R."/>
        </authorList>
    </citation>
    <scope>NUCLEOTIDE SEQUENCE [LARGE SCALE GENOMIC DNA]</scope>
    <source>
        <strain evidence="11 12">KSX58</strain>
    </source>
</reference>
<dbReference type="GO" id="GO:0004503">
    <property type="term" value="F:tyrosinase activity"/>
    <property type="evidence" value="ECO:0007669"/>
    <property type="project" value="UniProtKB-ARBA"/>
</dbReference>
<dbReference type="AlphaFoldDB" id="A0ABD2XCF8"/>
<evidence type="ECO:0000313" key="11">
    <source>
        <dbReference type="EMBL" id="KAL3402798.1"/>
    </source>
</evidence>
<dbReference type="GO" id="GO:0005576">
    <property type="term" value="C:extracellular region"/>
    <property type="evidence" value="ECO:0007669"/>
    <property type="project" value="UniProtKB-SubCell"/>
</dbReference>
<dbReference type="InterPro" id="IPR005203">
    <property type="entry name" value="Hemocyanin_C"/>
</dbReference>
<evidence type="ECO:0000256" key="8">
    <source>
        <dbReference type="ARBA" id="ARBA00023033"/>
    </source>
</evidence>
<dbReference type="SUPFAM" id="SSF48056">
    <property type="entry name" value="Di-copper centre-containing domain"/>
    <property type="match status" value="1"/>
</dbReference>
<sequence>MANVDYLELLKLAFERPEESVAKLLLGSETINRATYTYPPISLNSDKDAAFRLKLESLDLHKLVQDAREEIYYAQDVGRHEVFSTFSAAHRRVVTKLVERFLGKLQNRQRARGRRLGDPRPSEQLAAELCAGGGLRPSPRLRELAAPETRRALSPQVLAEFETRPSRRAGQQHGKTRRKLFELLSSWHFSMSFGLTSKGSLFALQYLEVDSNATASSSDEENRVAYWREDVDINTHYWHLSLLYPDVENAALFGKKDRQGEFFWYIHHQIIARYNAERLSNGLARVKPVKDFRQPIAEGYFSKLDATAYGRSYPGRPANLSLARIDRPREKLNLDVSDLELYRARILEVVHRHEAYNELDEQLIRKFDPENGVNLLGNILFYAKDNSYYGNLRGSLLHALAAIHDPESRHGEELGPLADRATAMRDPAFYRVHALADELVLAYKDSLPAYSDEELRFDDVVCVGSRKGSLLKGTERHRERQIETRWSSSELDLSRGVSHAPKGSKIVASVHHLEHEDYELELQVLSVRSMATMATMRLFAAPSYDERRRRLTYDEQRKLMIELDKWVVKLDPGTNEIRRSSRLSSLTIPAENGAAADADGTPDVCQNTMEPCIYDSHDYCGSGWPRHSLLPKGNEAGFVMDFFVMITDYQLDEVLDENRCDYCSRAGMRFCARPKALYPDARPMGFPFDRRADEAHGIEYLDAFVSRYPNMWSEQITIKFANSQDPDGVYDNENVDGEIGDQASDTKNLDYFRYLHESTRLIDAPIAACDAPWARRDLGATSNPCAAVHST</sequence>
<organism evidence="11 12">
    <name type="scientific">Trichogramma kaykai</name>
    <dbReference type="NCBI Taxonomy" id="54128"/>
    <lineage>
        <taxon>Eukaryota</taxon>
        <taxon>Metazoa</taxon>
        <taxon>Ecdysozoa</taxon>
        <taxon>Arthropoda</taxon>
        <taxon>Hexapoda</taxon>
        <taxon>Insecta</taxon>
        <taxon>Pterygota</taxon>
        <taxon>Neoptera</taxon>
        <taxon>Endopterygota</taxon>
        <taxon>Hymenoptera</taxon>
        <taxon>Apocrita</taxon>
        <taxon>Proctotrupomorpha</taxon>
        <taxon>Chalcidoidea</taxon>
        <taxon>Trichogrammatidae</taxon>
        <taxon>Trichogramma</taxon>
    </lineage>
</organism>
<dbReference type="PRINTS" id="PR00187">
    <property type="entry name" value="HAEMOCYANIN"/>
</dbReference>
<dbReference type="InterPro" id="IPR014756">
    <property type="entry name" value="Ig_E-set"/>
</dbReference>
<dbReference type="Proteomes" id="UP001627154">
    <property type="component" value="Unassembled WGS sequence"/>
</dbReference>
<dbReference type="InterPro" id="IPR008922">
    <property type="entry name" value="Di-copper_centre_dom_sf"/>
</dbReference>
<keyword evidence="4" id="KW-0964">Secreted</keyword>
<keyword evidence="8" id="KW-0503">Monooxygenase</keyword>
<proteinExistence type="inferred from homology"/>
<name>A0ABD2XCF8_9HYME</name>
<evidence type="ECO:0000256" key="1">
    <source>
        <dbReference type="ARBA" id="ARBA00001973"/>
    </source>
</evidence>
<evidence type="ECO:0000256" key="4">
    <source>
        <dbReference type="ARBA" id="ARBA00022525"/>
    </source>
</evidence>
<keyword evidence="5" id="KW-0479">Metal-binding</keyword>
<dbReference type="EMBL" id="JBJJXI010000032">
    <property type="protein sequence ID" value="KAL3402798.1"/>
    <property type="molecule type" value="Genomic_DNA"/>
</dbReference>
<evidence type="ECO:0000313" key="12">
    <source>
        <dbReference type="Proteomes" id="UP001627154"/>
    </source>
</evidence>
<evidence type="ECO:0000256" key="2">
    <source>
        <dbReference type="ARBA" id="ARBA00004613"/>
    </source>
</evidence>
<comment type="caution">
    <text evidence="11">The sequence shown here is derived from an EMBL/GenBank/DDBJ whole genome shotgun (WGS) entry which is preliminary data.</text>
</comment>
<dbReference type="PROSITE" id="PS00498">
    <property type="entry name" value="TYROSINASE_2"/>
    <property type="match status" value="1"/>
</dbReference>
<dbReference type="InterPro" id="IPR000896">
    <property type="entry name" value="Hemocyanin/hexamerin_mid_dom"/>
</dbReference>
<evidence type="ECO:0000256" key="5">
    <source>
        <dbReference type="ARBA" id="ARBA00022723"/>
    </source>
</evidence>
<comment type="subcellular location">
    <subcellularLocation>
        <location evidence="2">Secreted</location>
    </subcellularLocation>
</comment>
<feature type="domain" description="Tyrosinase copper-binding" evidence="10">
    <location>
        <begin position="426"/>
        <end position="437"/>
    </location>
</feature>
<accession>A0ABD2XCF8</accession>
<comment type="cofactor">
    <cofactor evidence="1">
        <name>Cu(2+)</name>
        <dbReference type="ChEBI" id="CHEBI:29036"/>
    </cofactor>
</comment>
<dbReference type="Pfam" id="PF00372">
    <property type="entry name" value="Hemocyanin_M"/>
    <property type="match status" value="1"/>
</dbReference>
<keyword evidence="12" id="KW-1185">Reference proteome</keyword>
<dbReference type="PANTHER" id="PTHR11511">
    <property type="entry name" value="LARVAL STORAGE PROTEIN/PHENOLOXIDASE"/>
    <property type="match status" value="1"/>
</dbReference>
<keyword evidence="6" id="KW-0560">Oxidoreductase</keyword>
<gene>
    <name evidence="11" type="ORF">TKK_003979</name>
</gene>
<dbReference type="InterPro" id="IPR037020">
    <property type="entry name" value="Hemocyanin_C_sf"/>
</dbReference>
<dbReference type="SUPFAM" id="SSF81296">
    <property type="entry name" value="E set domains"/>
    <property type="match status" value="1"/>
</dbReference>
<dbReference type="Gene3D" id="1.10.1280.10">
    <property type="entry name" value="Di-copper center containing domain from catechol oxidase"/>
    <property type="match status" value="1"/>
</dbReference>
<dbReference type="InterPro" id="IPR002227">
    <property type="entry name" value="Tyrosinase_Cu-bd"/>
</dbReference>
<keyword evidence="7" id="KW-0186">Copper</keyword>